<dbReference type="GO" id="GO:0000981">
    <property type="term" value="F:DNA-binding transcription factor activity, RNA polymerase II-specific"/>
    <property type="evidence" value="ECO:0007669"/>
    <property type="project" value="InterPro"/>
</dbReference>
<dbReference type="InterPro" id="IPR010982">
    <property type="entry name" value="Lambda_DNA-bd_dom_sf"/>
</dbReference>
<evidence type="ECO:0000256" key="2">
    <source>
        <dbReference type="ARBA" id="ARBA00023125"/>
    </source>
</evidence>
<keyword evidence="7" id="KW-0804">Transcription</keyword>
<protein>
    <recommendedName>
        <fullName evidence="7">POU domain protein</fullName>
    </recommendedName>
</protein>
<evidence type="ECO:0000256" key="4">
    <source>
        <dbReference type="ARBA" id="ARBA00023242"/>
    </source>
</evidence>
<reference evidence="10" key="1">
    <citation type="journal article" date="1995" name="Hydrobiologia">
        <title>The freshwater planarian Dugesia (G) tigrina contains a great diversity of homeobox genes.</title>
        <authorList>
            <person name="Salo E."/>
            <person name="Munoz-Marmol A.M."/>
            <person name="Bayascas J.R."/>
            <person name="Garcia-Fernandez J."/>
            <person name="Miralles A."/>
            <person name="Casali A."/>
            <person name="Cocominas M."/>
            <person name="Baguna J."/>
        </authorList>
    </citation>
    <scope>NUCLEOTIDE SEQUENCE</scope>
</reference>
<feature type="domain" description="Homeobox" evidence="8">
    <location>
        <begin position="350"/>
        <end position="410"/>
    </location>
</feature>
<reference evidence="10" key="2">
    <citation type="journal article" date="1998" name="Mech. Dev.">
        <title>Characterization of platyhelminth POU domain genes: ubiquitous and specific anterior nerve cell expression of different epitopes of GtPOU-1.</title>
        <authorList>
            <person name="Munoz-Marmol A.M."/>
            <person name="Casali A."/>
            <person name="Miralles A."/>
            <person name="Bueno D."/>
            <person name="Bayascas J.R."/>
            <person name="Romero R."/>
            <person name="Salo E."/>
        </authorList>
    </citation>
    <scope>NUCLEOTIDE SEQUENCE</scope>
</reference>
<dbReference type="PROSITE" id="PS00035">
    <property type="entry name" value="POU_1"/>
    <property type="match status" value="1"/>
</dbReference>
<organism evidence="10">
    <name type="scientific">Girardia tigrina</name>
    <name type="common">Planarian</name>
    <name type="synonym">Dugesia tigrina</name>
    <dbReference type="NCBI Taxonomy" id="6162"/>
    <lineage>
        <taxon>Eukaryota</taxon>
        <taxon>Metazoa</taxon>
        <taxon>Spiralia</taxon>
        <taxon>Lophotrochozoa</taxon>
        <taxon>Platyhelminthes</taxon>
        <taxon>Rhabditophora</taxon>
        <taxon>Seriata</taxon>
        <taxon>Tricladida</taxon>
        <taxon>Continenticola</taxon>
        <taxon>Geoplanoidea</taxon>
        <taxon>Dugesiidae</taxon>
        <taxon>Girardia</taxon>
    </lineage>
</organism>
<comment type="subcellular location">
    <subcellularLocation>
        <location evidence="1 5 6">Nucleus</location>
    </subcellularLocation>
</comment>
<proteinExistence type="inferred from homology"/>
<dbReference type="GO" id="GO:0000978">
    <property type="term" value="F:RNA polymerase II cis-regulatory region sequence-specific DNA binding"/>
    <property type="evidence" value="ECO:0007669"/>
    <property type="project" value="TreeGrafter"/>
</dbReference>
<keyword evidence="4 5" id="KW-0539">Nucleus</keyword>
<dbReference type="PANTHER" id="PTHR11636">
    <property type="entry name" value="POU DOMAIN"/>
    <property type="match status" value="1"/>
</dbReference>
<dbReference type="PANTHER" id="PTHR11636:SF89">
    <property type="entry name" value="POU DOMAIN PROTEIN 2, ISOFORM B-RELATED"/>
    <property type="match status" value="1"/>
</dbReference>
<dbReference type="Gene3D" id="1.10.10.60">
    <property type="entry name" value="Homeodomain-like"/>
    <property type="match status" value="1"/>
</dbReference>
<dbReference type="InterPro" id="IPR001356">
    <property type="entry name" value="HD"/>
</dbReference>
<dbReference type="GO" id="GO:0005634">
    <property type="term" value="C:nucleus"/>
    <property type="evidence" value="ECO:0007669"/>
    <property type="project" value="UniProtKB-SubCell"/>
</dbReference>
<dbReference type="InterPro" id="IPR050255">
    <property type="entry name" value="POU_domain_TF"/>
</dbReference>
<evidence type="ECO:0000256" key="7">
    <source>
        <dbReference type="RuleBase" id="RU361194"/>
    </source>
</evidence>
<name>Q94551_GIRTI</name>
<feature type="domain" description="POU-specific" evidence="9">
    <location>
        <begin position="260"/>
        <end position="334"/>
    </location>
</feature>
<dbReference type="CDD" id="cd00086">
    <property type="entry name" value="homeodomain"/>
    <property type="match status" value="1"/>
</dbReference>
<dbReference type="SMART" id="SM00389">
    <property type="entry name" value="HOX"/>
    <property type="match status" value="1"/>
</dbReference>
<dbReference type="FunFam" id="1.10.260.40:FF:000001">
    <property type="entry name" value="POU domain protein"/>
    <property type="match status" value="1"/>
</dbReference>
<evidence type="ECO:0000259" key="9">
    <source>
        <dbReference type="PROSITE" id="PS51179"/>
    </source>
</evidence>
<feature type="DNA-binding region" description="Homeobox" evidence="5">
    <location>
        <begin position="352"/>
        <end position="411"/>
    </location>
</feature>
<dbReference type="PROSITE" id="PS50071">
    <property type="entry name" value="HOMEOBOX_2"/>
    <property type="match status" value="1"/>
</dbReference>
<dbReference type="PROSITE" id="PS00027">
    <property type="entry name" value="HOMEOBOX_1"/>
    <property type="match status" value="1"/>
</dbReference>
<dbReference type="SUPFAM" id="SSF47413">
    <property type="entry name" value="lambda repressor-like DNA-binding domains"/>
    <property type="match status" value="1"/>
</dbReference>
<evidence type="ECO:0000256" key="3">
    <source>
        <dbReference type="ARBA" id="ARBA00023155"/>
    </source>
</evidence>
<dbReference type="AlphaFoldDB" id="Q94551"/>
<dbReference type="Gene3D" id="1.10.260.40">
    <property type="entry name" value="lambda repressor-like DNA-binding domains"/>
    <property type="match status" value="1"/>
</dbReference>
<sequence length="507" mass="57558">MTQVTHIGPSHFNINSSIKTALPLINSQYSSLVNESSIGSNINLPFRLDAPLFNGLPEEWGPPDPEISNHSNNHMNYAGLTESSIDYKFCSTLNSYFDSNQRFGNMTNDTYLMANSMASNIENNGWHNGRYYFDGTHPLSQWLPVPVNCWTNNNYIREDFYEKSLQEDEFKTRSVIPSNDKNSANISSDINHYKPLIPDEADALKMAKSSHSLLNNDSMSMCRFPQNEIIMPDLMNAPSPTLTNNNLFYSCGDHRSGKTEDLPSSDDLEQFAKMFKQRRIKLGYTQADVGLALGTLYGNVFSQTTICRFEALQLSFKNMCKLRPLLQKWLHEADSSSESPTNFDKISAQSRKRKKRTSIEANVKSILESSFMKLSKPSAQDISSLAEKLSLEKEVVRVWFCNRRQKEKRITPSFDVNEHFDNEVSSTMPFASTTEDRTDKGLKNQFENHDKLGKSAGDSNLDQTNCSSSKRLKIRKETDQVSINDENTSCRAEFLGHSLRDPLPTRM</sequence>
<dbReference type="PROSITE" id="PS51179">
    <property type="entry name" value="POU_3"/>
    <property type="match status" value="1"/>
</dbReference>
<evidence type="ECO:0000256" key="1">
    <source>
        <dbReference type="ARBA" id="ARBA00004123"/>
    </source>
</evidence>
<keyword evidence="2 5" id="KW-0238">DNA-binding</keyword>
<dbReference type="Pfam" id="PF00157">
    <property type="entry name" value="Pou"/>
    <property type="match status" value="1"/>
</dbReference>
<dbReference type="SMART" id="SM00352">
    <property type="entry name" value="POU"/>
    <property type="match status" value="1"/>
</dbReference>
<evidence type="ECO:0000256" key="6">
    <source>
        <dbReference type="RuleBase" id="RU000682"/>
    </source>
</evidence>
<evidence type="ECO:0000259" key="8">
    <source>
        <dbReference type="PROSITE" id="PS50071"/>
    </source>
</evidence>
<dbReference type="PROSITE" id="PS00465">
    <property type="entry name" value="POU_2"/>
    <property type="match status" value="1"/>
</dbReference>
<dbReference type="InterPro" id="IPR009057">
    <property type="entry name" value="Homeodomain-like_sf"/>
</dbReference>
<dbReference type="EMBL" id="X69728">
    <property type="protein sequence ID" value="CAA49383.1"/>
    <property type="molecule type" value="Genomic_DNA"/>
</dbReference>
<evidence type="ECO:0000313" key="10">
    <source>
        <dbReference type="EMBL" id="CAA49383.1"/>
    </source>
</evidence>
<dbReference type="Pfam" id="PF00046">
    <property type="entry name" value="Homeodomain"/>
    <property type="match status" value="1"/>
</dbReference>
<keyword evidence="3 5" id="KW-0371">Homeobox</keyword>
<comment type="similarity">
    <text evidence="7">Belongs to the POU transcription factor family.</text>
</comment>
<gene>
    <name evidence="10" type="primary">GtPOU-1</name>
</gene>
<dbReference type="InterPro" id="IPR013847">
    <property type="entry name" value="POU"/>
</dbReference>
<dbReference type="PRINTS" id="PR00028">
    <property type="entry name" value="POUDOMAIN"/>
</dbReference>
<dbReference type="SUPFAM" id="SSF46689">
    <property type="entry name" value="Homeodomain-like"/>
    <property type="match status" value="1"/>
</dbReference>
<dbReference type="InterPro" id="IPR000327">
    <property type="entry name" value="POU_dom"/>
</dbReference>
<evidence type="ECO:0000256" key="5">
    <source>
        <dbReference type="PROSITE-ProRule" id="PRU00108"/>
    </source>
</evidence>
<accession>Q94551</accession>
<dbReference type="InterPro" id="IPR017970">
    <property type="entry name" value="Homeobox_CS"/>
</dbReference>